<evidence type="ECO:0000313" key="4">
    <source>
        <dbReference type="WBParaSite" id="HPBE_0000640301-mRNA-1"/>
    </source>
</evidence>
<reference evidence="4" key="2">
    <citation type="submission" date="2019-09" db="UniProtKB">
        <authorList>
            <consortium name="WormBaseParasite"/>
        </authorList>
    </citation>
    <scope>IDENTIFICATION</scope>
</reference>
<evidence type="ECO:0000313" key="2">
    <source>
        <dbReference type="EMBL" id="VDO68102.1"/>
    </source>
</evidence>
<accession>A0A3P8B860</accession>
<feature type="compositionally biased region" description="Low complexity" evidence="1">
    <location>
        <begin position="66"/>
        <end position="79"/>
    </location>
</feature>
<evidence type="ECO:0000313" key="3">
    <source>
        <dbReference type="Proteomes" id="UP000050761"/>
    </source>
</evidence>
<keyword evidence="3" id="KW-1185">Reference proteome</keyword>
<dbReference type="AlphaFoldDB" id="A0A183FHV9"/>
<feature type="region of interest" description="Disordered" evidence="1">
    <location>
        <begin position="66"/>
        <end position="115"/>
    </location>
</feature>
<dbReference type="WBParaSite" id="HPBE_0000640301-mRNA-1">
    <property type="protein sequence ID" value="HPBE_0000640301-mRNA-1"/>
    <property type="gene ID" value="HPBE_0000640301"/>
</dbReference>
<protein>
    <submittedName>
        <fullName evidence="4">Secreted protein</fullName>
    </submittedName>
</protein>
<dbReference type="Proteomes" id="UP000050761">
    <property type="component" value="Unassembled WGS sequence"/>
</dbReference>
<evidence type="ECO:0000256" key="1">
    <source>
        <dbReference type="SAM" id="MobiDB-lite"/>
    </source>
</evidence>
<dbReference type="EMBL" id="UZAH01025656">
    <property type="protein sequence ID" value="VDO68102.1"/>
    <property type="molecule type" value="Genomic_DNA"/>
</dbReference>
<accession>A0A183FHV9</accession>
<reference evidence="2 3" key="1">
    <citation type="submission" date="2018-11" db="EMBL/GenBank/DDBJ databases">
        <authorList>
            <consortium name="Pathogen Informatics"/>
        </authorList>
    </citation>
    <scope>NUCLEOTIDE SEQUENCE [LARGE SCALE GENOMIC DNA]</scope>
</reference>
<sequence length="115" mass="12079">MQAPSAQDQNLTRVRALAGRFLSSASEAVAAAAASAALRSCSRVRHDEPVLAGASGRFCFCLFPSSSSTSVSSHSSRPSDPVLTGGTLDKLWPPPSSSSSIYMPLNRLSSPEIRR</sequence>
<organism evidence="3 4">
    <name type="scientific">Heligmosomoides polygyrus</name>
    <name type="common">Parasitic roundworm</name>
    <dbReference type="NCBI Taxonomy" id="6339"/>
    <lineage>
        <taxon>Eukaryota</taxon>
        <taxon>Metazoa</taxon>
        <taxon>Ecdysozoa</taxon>
        <taxon>Nematoda</taxon>
        <taxon>Chromadorea</taxon>
        <taxon>Rhabditida</taxon>
        <taxon>Rhabditina</taxon>
        <taxon>Rhabditomorpha</taxon>
        <taxon>Strongyloidea</taxon>
        <taxon>Heligmosomidae</taxon>
        <taxon>Heligmosomoides</taxon>
    </lineage>
</organism>
<name>A0A183FHV9_HELPZ</name>
<proteinExistence type="predicted"/>
<gene>
    <name evidence="2" type="ORF">HPBE_LOCUS6404</name>
</gene>